<keyword evidence="1" id="KW-0732">Signal</keyword>
<evidence type="ECO:0000313" key="3">
    <source>
        <dbReference type="EMBL" id="MUH34294.1"/>
    </source>
</evidence>
<name>A0A7X3CZ34_9FLAO</name>
<dbReference type="InterPro" id="IPR027039">
    <property type="entry name" value="Crtac1"/>
</dbReference>
<dbReference type="Proteomes" id="UP000540519">
    <property type="component" value="Unassembled WGS sequence"/>
</dbReference>
<dbReference type="PANTHER" id="PTHR16026:SF0">
    <property type="entry name" value="CARTILAGE ACIDIC PROTEIN 1"/>
    <property type="match status" value="1"/>
</dbReference>
<proteinExistence type="predicted"/>
<dbReference type="SUPFAM" id="SSF69318">
    <property type="entry name" value="Integrin alpha N-terminal domain"/>
    <property type="match status" value="3"/>
</dbReference>
<feature type="domain" description="ASPIC/UnbV" evidence="2">
    <location>
        <begin position="546"/>
        <end position="612"/>
    </location>
</feature>
<dbReference type="Pfam" id="PF13517">
    <property type="entry name" value="FG-GAP_3"/>
    <property type="match status" value="4"/>
</dbReference>
<reference evidence="3 4" key="1">
    <citation type="journal article" date="2019" name="Mar. Drugs">
        <title>Comparative Genomics and CAZyme Genome Repertoires of Marine Zobellia amurskyensis KMM 3526(T) and Zobellia laminariae KMM 3676(T).</title>
        <authorList>
            <person name="Chernysheva N."/>
            <person name="Bystritskaya E."/>
            <person name="Stenkova A."/>
            <person name="Golovkin I."/>
            <person name="Nedashkovskaya O."/>
            <person name="Isaeva M."/>
        </authorList>
    </citation>
    <scope>NUCLEOTIDE SEQUENCE [LARGE SCALE GENOMIC DNA]</scope>
    <source>
        <strain evidence="3 4">KMM 3526</strain>
    </source>
</reference>
<dbReference type="OrthoDB" id="9816120at2"/>
<sequence length="1127" mass="125883">MPSPSFGRNFSFIVMKSMLFILVAALIVSCQEKKELEIKPKKNTLFQEISSETTGVDFSNSVEASKKLNLFSYMYFYNGGGVAAGDLNGDGLDDIYFTGNQIKNRLYLNKGGFEFTDITNNSGTGGDENAWYTGVTFADVNGDGKLDIYVSQIGEILGNNGHNLLFINLGNDENGSPKFKESANELGLTVKGATTQTAFFDYDLDGDLDAYIMTHSNFNDGVLPRAEKRLISSPYGDKLFRNDGDKFTDVTKESGIYSSPLGFGLGISTADINKDGYPDIYIGNDFYEDDYLYINNGDGTFTEDLESRLKHTSRFSMGNDIADLNNDGLPDILSLDMQAYEPEILKASHGEDSYAIFNYKLSFGYQHQYAHNTFQLNRNGEHFSEIARLSGIEATDWSWSVLANDFDMDGQKDIFITNGIFRRSNDMDYMQFLSGDEVQNQLRSGNYDYSEALTDKMPSYPLQNFFFKNNNDLTFSNKSTEWGGTKKGFSNGATYTDLDNDGDLDLVINNLNEKASILKNNTLENDSLNKDYLRIKLSGKPGNAFGIGSKVTLKNKGQKQYQELLNVRGYLSSPPPYLNFSVAKNTVIDTILVQWPNKEQTILTDVASGQILNIAQENTSLLKSETGKKSETLFTLVNNSELNIDYRHEENRFYEFNREHLIPHMNSTWGAPIAVGDLNNDGLDDFFVGGALNQSSEIYLQRSNGKFVQSTSKALKTDSASEDTAAEFVDVNGDGHLDLIVGSGSNQEIKPDPKSLTRLYINDGRGNFTKQGNFPEIYTTVSDLAIADFDKDGDSDIFISSRSVPGKYGSSPDSYLLKNDGKGNFTIDASSQKLYEKCGMVTSAKWVDLNGDDWQDLVLVGEWMPIKIYYNSNGHLSEANPEANSLQLSNGWWNTVEYGDFDNDGDIDLVAGNLGLNSKLRATEKGPVQMYYADFDKNGWPEGVTTHFIKGKEHVFSSKSLLEKQMVYLRKKFSTYSAFAQADFKEIFLPEELNTAKTLKAYEFRSCFIENLGNKKFKLTPLPTIAQFSTVNAIHKLDFDQDGKLDLLLGENFYDANTELGRYDAGYGTLLRNMGGGNFKETPTTQSGFMLDKQTRHIKTLSNKKYGKLLVISNNNDSLQFYRTSAQ</sequence>
<dbReference type="AlphaFoldDB" id="A0A7X3CZ34"/>
<accession>A0A7X3CZ34</accession>
<evidence type="ECO:0000256" key="1">
    <source>
        <dbReference type="ARBA" id="ARBA00022729"/>
    </source>
</evidence>
<gene>
    <name evidence="3" type="ORF">D9O36_00420</name>
</gene>
<evidence type="ECO:0000259" key="2">
    <source>
        <dbReference type="Pfam" id="PF07593"/>
    </source>
</evidence>
<comment type="caution">
    <text evidence="3">The sequence shown here is derived from an EMBL/GenBank/DDBJ whole genome shotgun (WGS) entry which is preliminary data.</text>
</comment>
<dbReference type="Pfam" id="PF07593">
    <property type="entry name" value="UnbV_ASPIC"/>
    <property type="match status" value="1"/>
</dbReference>
<dbReference type="InterPro" id="IPR028994">
    <property type="entry name" value="Integrin_alpha_N"/>
</dbReference>
<dbReference type="InterPro" id="IPR013517">
    <property type="entry name" value="FG-GAP"/>
</dbReference>
<dbReference type="InterPro" id="IPR011519">
    <property type="entry name" value="UnbV_ASPIC"/>
</dbReference>
<dbReference type="EMBL" id="RCNR01000001">
    <property type="protein sequence ID" value="MUH34294.1"/>
    <property type="molecule type" value="Genomic_DNA"/>
</dbReference>
<organism evidence="3 4">
    <name type="scientific">Zobellia amurskyensis</name>
    <dbReference type="NCBI Taxonomy" id="248905"/>
    <lineage>
        <taxon>Bacteria</taxon>
        <taxon>Pseudomonadati</taxon>
        <taxon>Bacteroidota</taxon>
        <taxon>Flavobacteriia</taxon>
        <taxon>Flavobacteriales</taxon>
        <taxon>Flavobacteriaceae</taxon>
        <taxon>Zobellia</taxon>
    </lineage>
</organism>
<keyword evidence="4" id="KW-1185">Reference proteome</keyword>
<dbReference type="PANTHER" id="PTHR16026">
    <property type="entry name" value="CARTILAGE ACIDIC PROTEIN 1"/>
    <property type="match status" value="1"/>
</dbReference>
<evidence type="ECO:0000313" key="4">
    <source>
        <dbReference type="Proteomes" id="UP000540519"/>
    </source>
</evidence>
<protein>
    <submittedName>
        <fullName evidence="3">RNA-binding protein</fullName>
    </submittedName>
</protein>
<dbReference type="Gene3D" id="2.130.10.130">
    <property type="entry name" value="Integrin alpha, N-terminal"/>
    <property type="match status" value="4"/>
</dbReference>